<dbReference type="RefSeq" id="WP_005742009.1">
    <property type="nucleotide sequence ID" value="NZ_CP031226.1"/>
</dbReference>
<dbReference type="Proteomes" id="UP000006426">
    <property type="component" value="Plasmid pmppla107"/>
</dbReference>
<keyword evidence="2" id="KW-0614">Plasmid</keyword>
<protein>
    <submittedName>
        <fullName evidence="2">Uncharacterized protein</fullName>
    </submittedName>
</protein>
<organism evidence="2 3">
    <name type="scientific">Pseudomonas amygdali pv. lachrymans str. M301315</name>
    <dbReference type="NCBI Taxonomy" id="629260"/>
    <lineage>
        <taxon>Bacteria</taxon>
        <taxon>Pseudomonadati</taxon>
        <taxon>Pseudomonadota</taxon>
        <taxon>Gammaproteobacteria</taxon>
        <taxon>Pseudomonadales</taxon>
        <taxon>Pseudomonadaceae</taxon>
        <taxon>Pseudomonas</taxon>
        <taxon>Pseudomonas amygdali</taxon>
    </lineage>
</organism>
<gene>
    <name evidence="2" type="ORF">PLA107_031410</name>
</gene>
<proteinExistence type="predicted"/>
<feature type="signal peptide" evidence="1">
    <location>
        <begin position="1"/>
        <end position="35"/>
    </location>
</feature>
<dbReference type="EMBL" id="CP031226">
    <property type="protein sequence ID" value="AXH59732.1"/>
    <property type="molecule type" value="Genomic_DNA"/>
</dbReference>
<feature type="chain" id="PRO_5042067472" evidence="1">
    <location>
        <begin position="36"/>
        <end position="139"/>
    </location>
</feature>
<evidence type="ECO:0000313" key="2">
    <source>
        <dbReference type="EMBL" id="AXH59732.1"/>
    </source>
</evidence>
<reference evidence="2 3" key="1">
    <citation type="journal article" date="2011" name="PLoS Pathog.">
        <title>Dynamic evolution of pathogenicity revealed by sequencing and comparative genomics of 19 Pseudomonas syringae isolates.</title>
        <authorList>
            <person name="Baltrus D.A."/>
            <person name="Nishimura M.T."/>
            <person name="Romanchuk A."/>
            <person name="Chang J.H."/>
            <person name="Mukhtar M.S."/>
            <person name="Cherkis K."/>
            <person name="Roach J."/>
            <person name="Grant S.R."/>
            <person name="Jones C.D."/>
            <person name="Dangl J.L."/>
        </authorList>
    </citation>
    <scope>NUCLEOTIDE SEQUENCE [LARGE SCALE GENOMIC DNA]</scope>
    <source>
        <strain evidence="2 3">M301315</strain>
    </source>
</reference>
<evidence type="ECO:0000313" key="3">
    <source>
        <dbReference type="Proteomes" id="UP000006426"/>
    </source>
</evidence>
<geneLocation type="plasmid" evidence="3">
    <name>pmppla107</name>
</geneLocation>
<keyword evidence="1" id="KW-0732">Signal</keyword>
<sequence length="139" mass="15104">MSVERIHNGIVKTRYFLQACLVANCLYGVINQAYAAYVAPEPARASQEQFTADQLRTAVTNGDTKALEAQFVGKKAEALKAFGITGVPGDDGTLHYTTGYSVDYFYPGDGPNWPRQSVKGVEFRVGDGLILGISLYGFQ</sequence>
<accession>A0AAD0PVY1</accession>
<evidence type="ECO:0000256" key="1">
    <source>
        <dbReference type="SAM" id="SignalP"/>
    </source>
</evidence>
<dbReference type="AlphaFoldDB" id="A0AAD0PVY1"/>
<dbReference type="GeneID" id="39474057"/>
<name>A0AAD0PVY1_PSEAV</name>